<dbReference type="EMBL" id="QRDP01000004">
    <property type="protein sequence ID" value="RED16685.1"/>
    <property type="molecule type" value="Genomic_DNA"/>
</dbReference>
<organism evidence="2 3">
    <name type="scientific">Parasphingopyxis lamellibrachiae</name>
    <dbReference type="NCBI Taxonomy" id="680125"/>
    <lineage>
        <taxon>Bacteria</taxon>
        <taxon>Pseudomonadati</taxon>
        <taxon>Pseudomonadota</taxon>
        <taxon>Alphaproteobacteria</taxon>
        <taxon>Sphingomonadales</taxon>
        <taxon>Sphingomonadaceae</taxon>
        <taxon>Parasphingopyxis</taxon>
    </lineage>
</organism>
<keyword evidence="3" id="KW-1185">Reference proteome</keyword>
<dbReference type="Pfam" id="PF02641">
    <property type="entry name" value="DUF190"/>
    <property type="match status" value="1"/>
</dbReference>
<proteinExistence type="inferred from homology"/>
<dbReference type="PANTHER" id="PTHR35983">
    <property type="entry name" value="UPF0166 PROTEIN TM_0021"/>
    <property type="match status" value="1"/>
</dbReference>
<dbReference type="SUPFAM" id="SSF54913">
    <property type="entry name" value="GlnB-like"/>
    <property type="match status" value="1"/>
</dbReference>
<dbReference type="Proteomes" id="UP000256310">
    <property type="component" value="Unassembled WGS sequence"/>
</dbReference>
<protein>
    <submittedName>
        <fullName evidence="2">Uncharacterized protein</fullName>
    </submittedName>
</protein>
<reference evidence="2 3" key="1">
    <citation type="submission" date="2018-07" db="EMBL/GenBank/DDBJ databases">
        <title>Genomic Encyclopedia of Type Strains, Phase IV (KMG-IV): sequencing the most valuable type-strain genomes for metagenomic binning, comparative biology and taxonomic classification.</title>
        <authorList>
            <person name="Goeker M."/>
        </authorList>
    </citation>
    <scope>NUCLEOTIDE SEQUENCE [LARGE SCALE GENOMIC DNA]</scope>
    <source>
        <strain evidence="2 3">DSM 26725</strain>
    </source>
</reference>
<accession>A0A3D9FFS8</accession>
<sequence>MTISQDAMLLRIYTDDAAMHGDGEVVDVIVSRARKAGLAGATVLRGRAGFASGSVVHRHHSLGIGDNPPMVIELVDSEENLRAFLNMLEDLRGIGLVTLAQVEIVTTGWRDSRS</sequence>
<evidence type="ECO:0000313" key="2">
    <source>
        <dbReference type="EMBL" id="RED16685.1"/>
    </source>
</evidence>
<gene>
    <name evidence="2" type="ORF">DFR46_1712</name>
</gene>
<evidence type="ECO:0000256" key="1">
    <source>
        <dbReference type="ARBA" id="ARBA00010554"/>
    </source>
</evidence>
<evidence type="ECO:0000313" key="3">
    <source>
        <dbReference type="Proteomes" id="UP000256310"/>
    </source>
</evidence>
<dbReference type="InterPro" id="IPR003793">
    <property type="entry name" value="UPF0166"/>
</dbReference>
<comment type="caution">
    <text evidence="2">The sequence shown here is derived from an EMBL/GenBank/DDBJ whole genome shotgun (WGS) entry which is preliminary data.</text>
</comment>
<dbReference type="Gene3D" id="3.30.70.120">
    <property type="match status" value="1"/>
</dbReference>
<dbReference type="InterPro" id="IPR011322">
    <property type="entry name" value="N-reg_PII-like_a/b"/>
</dbReference>
<dbReference type="PANTHER" id="PTHR35983:SF1">
    <property type="entry name" value="UPF0166 PROTEIN TM_0021"/>
    <property type="match status" value="1"/>
</dbReference>
<dbReference type="AlphaFoldDB" id="A0A3D9FFS8"/>
<comment type="similarity">
    <text evidence="1">Belongs to the UPF0166 family.</text>
</comment>
<dbReference type="InterPro" id="IPR015867">
    <property type="entry name" value="N-reg_PII/ATP_PRibTrfase_C"/>
</dbReference>
<name>A0A3D9FFS8_9SPHN</name>